<keyword evidence="3" id="KW-1185">Reference proteome</keyword>
<reference evidence="2" key="1">
    <citation type="submission" date="2020-10" db="EMBL/GenBank/DDBJ databases">
        <title>Unveiling of a novel bifunctional photoreceptor, Dualchrome1, isolated from a cosmopolitan green alga.</title>
        <authorList>
            <person name="Suzuki S."/>
            <person name="Kawachi M."/>
        </authorList>
    </citation>
    <scope>NUCLEOTIDE SEQUENCE</scope>
    <source>
        <strain evidence="2">NIES 2893</strain>
    </source>
</reference>
<evidence type="ECO:0000313" key="3">
    <source>
        <dbReference type="Proteomes" id="UP000660262"/>
    </source>
</evidence>
<dbReference type="Gene3D" id="2.60.40.790">
    <property type="match status" value="1"/>
</dbReference>
<dbReference type="AlphaFoldDB" id="A0A830HBU0"/>
<dbReference type="EMBL" id="BNJQ01000006">
    <property type="protein sequence ID" value="GHP03953.1"/>
    <property type="molecule type" value="Genomic_DNA"/>
</dbReference>
<dbReference type="Proteomes" id="UP000660262">
    <property type="component" value="Unassembled WGS sequence"/>
</dbReference>
<feature type="compositionally biased region" description="Polar residues" evidence="1">
    <location>
        <begin position="69"/>
        <end position="80"/>
    </location>
</feature>
<protein>
    <recommendedName>
        <fullName evidence="4">CS domain-containing protein</fullName>
    </recommendedName>
</protein>
<feature type="compositionally biased region" description="Acidic residues" evidence="1">
    <location>
        <begin position="93"/>
        <end position="111"/>
    </location>
</feature>
<proteinExistence type="predicted"/>
<evidence type="ECO:0000256" key="1">
    <source>
        <dbReference type="SAM" id="MobiDB-lite"/>
    </source>
</evidence>
<dbReference type="SUPFAM" id="SSF49764">
    <property type="entry name" value="HSP20-like chaperones"/>
    <property type="match status" value="1"/>
</dbReference>
<gene>
    <name evidence="2" type="ORF">PPROV_000270700</name>
</gene>
<comment type="caution">
    <text evidence="2">The sequence shown here is derived from an EMBL/GenBank/DDBJ whole genome shotgun (WGS) entry which is preliminary data.</text>
</comment>
<dbReference type="InterPro" id="IPR008978">
    <property type="entry name" value="HSP20-like_chaperone"/>
</dbReference>
<evidence type="ECO:0008006" key="4">
    <source>
        <dbReference type="Google" id="ProtNLM"/>
    </source>
</evidence>
<feature type="region of interest" description="Disordered" evidence="1">
    <location>
        <begin position="1"/>
        <end position="139"/>
    </location>
</feature>
<feature type="compositionally biased region" description="Basic and acidic residues" evidence="1">
    <location>
        <begin position="1"/>
        <end position="10"/>
    </location>
</feature>
<sequence length="334" mass="35905">MVVDYSRFDAIDVSDSDSDGGGGNALRSRQPVVTRLSAPSRVTFGGPGSGASPSSSPPEIRIASDSEHNQAGTSHASASTDYARFERMAREMADEDDEGGEDSDDETDERLDEERRRQNDAKTASPPTLPQAAPTSARAFTAPQHSVENLTRDGACVAPTHYWSQARDDVVISIAVPGTTRAKDVLLHVARGEPGQPPSLGVGTRRADHETTWHKRGALARRVVLDEGSTALSAEDLDWSLADVADGGAEGFPPEHRVVRVWLRKEHPGGGIAVSWWSSAFADDSIEIDTTKISARQPQRAEQARATMEVWRAAEAEFAQRVESSALPEAASNK</sequence>
<name>A0A830HBU0_9CHLO</name>
<feature type="compositionally biased region" description="Basic and acidic residues" evidence="1">
    <location>
        <begin position="83"/>
        <end position="92"/>
    </location>
</feature>
<evidence type="ECO:0000313" key="2">
    <source>
        <dbReference type="EMBL" id="GHP03953.1"/>
    </source>
</evidence>
<accession>A0A830HBU0</accession>
<organism evidence="2 3">
    <name type="scientific">Pycnococcus provasolii</name>
    <dbReference type="NCBI Taxonomy" id="41880"/>
    <lineage>
        <taxon>Eukaryota</taxon>
        <taxon>Viridiplantae</taxon>
        <taxon>Chlorophyta</taxon>
        <taxon>Pseudoscourfieldiophyceae</taxon>
        <taxon>Pseudoscourfieldiales</taxon>
        <taxon>Pycnococcaceae</taxon>
        <taxon>Pycnococcus</taxon>
    </lineage>
</organism>